<dbReference type="AlphaFoldDB" id="A0A0E3LRJ3"/>
<dbReference type="Proteomes" id="UP000033116">
    <property type="component" value="Chromosome"/>
</dbReference>
<feature type="domain" description="Polysaccharide pyruvyl transferase" evidence="1">
    <location>
        <begin position="17"/>
        <end position="338"/>
    </location>
</feature>
<organism evidence="2 3">
    <name type="scientific">Methanosarcina mazei SarPi</name>
    <dbReference type="NCBI Taxonomy" id="1434115"/>
    <lineage>
        <taxon>Archaea</taxon>
        <taxon>Methanobacteriati</taxon>
        <taxon>Methanobacteriota</taxon>
        <taxon>Stenosarchaea group</taxon>
        <taxon>Methanomicrobia</taxon>
        <taxon>Methanosarcinales</taxon>
        <taxon>Methanosarcinaceae</taxon>
        <taxon>Methanosarcina</taxon>
    </lineage>
</organism>
<reference evidence="2 3" key="1">
    <citation type="submission" date="2014-07" db="EMBL/GenBank/DDBJ databases">
        <title>Methanogenic archaea and the global carbon cycle.</title>
        <authorList>
            <person name="Henriksen J.R."/>
            <person name="Luke J."/>
            <person name="Reinhart S."/>
            <person name="Benedict M.N."/>
            <person name="Youngblut N.D."/>
            <person name="Metcalf M.E."/>
            <person name="Whitaker R.J."/>
            <person name="Metcalf W.W."/>
        </authorList>
    </citation>
    <scope>NUCLEOTIDE SEQUENCE [LARGE SCALE GENOMIC DNA]</scope>
    <source>
        <strain evidence="2 3">SarPi</strain>
    </source>
</reference>
<protein>
    <recommendedName>
        <fullName evidence="1">Polysaccharide pyruvyl transferase domain-containing protein</fullName>
    </recommendedName>
</protein>
<dbReference type="HOGENOM" id="CLU_039510_2_0_2"/>
<evidence type="ECO:0000313" key="2">
    <source>
        <dbReference type="EMBL" id="AKB60121.1"/>
    </source>
</evidence>
<dbReference type="PANTHER" id="PTHR36836:SF1">
    <property type="entry name" value="COLANIC ACID BIOSYNTHESIS PROTEIN WCAK"/>
    <property type="match status" value="1"/>
</dbReference>
<evidence type="ECO:0000259" key="1">
    <source>
        <dbReference type="Pfam" id="PF04230"/>
    </source>
</evidence>
<proteinExistence type="predicted"/>
<accession>A0A0E3LRJ3</accession>
<dbReference type="GeneID" id="24863232"/>
<dbReference type="EMBL" id="CP009511">
    <property type="protein sequence ID" value="AKB60121.1"/>
    <property type="molecule type" value="Genomic_DNA"/>
</dbReference>
<name>A0A0E3LRJ3_METMZ</name>
<dbReference type="Pfam" id="PF04230">
    <property type="entry name" value="PS_pyruv_trans"/>
    <property type="match status" value="1"/>
</dbReference>
<dbReference type="PANTHER" id="PTHR36836">
    <property type="entry name" value="COLANIC ACID BIOSYNTHESIS PROTEIN WCAK"/>
    <property type="match status" value="1"/>
</dbReference>
<evidence type="ECO:0000313" key="3">
    <source>
        <dbReference type="Proteomes" id="UP000033116"/>
    </source>
</evidence>
<dbReference type="RefSeq" id="WP_048042537.1">
    <property type="nucleotide sequence ID" value="NZ_CP009511.1"/>
</dbReference>
<sequence length="407" mass="46661">MSENPAFILAGNGPYDNRGCEAIVRGTVKILRHYYKDPSFFCISHFKNQEQFERQSREESDPAIIHKKTNKRQTKYDPNWLFRLPLRGVYPELYKNWMYKEMIPHIENSNSVLSIGGDNYSLDYGIPRSFTYLDDVVLGRKKPLIIWGASVGPFKKAPEYEKFMKKHLQNVTGIFARESATVEYLNEIGIRDNVYRVADPAFLMDATEPPSDKQIEIEENSIGINLSSLMARYINNGNIESWINRASAIVEEIAKKTDNKIYLIPHVTLPDSNDYLFLKEVKERIKTSEKEIILLPPIYNASETKWIISRMKLFAGARTHSTIAALSSNVPTLSFAYSIKARGINKDIFGHEDYCLNPEKLTPETVAKKIELMLEKREEIRSELKASIPRIEDKALLAGKALMKITL</sequence>
<gene>
    <name evidence="2" type="ORF">MSMAP_0136</name>
</gene>
<dbReference type="InterPro" id="IPR007345">
    <property type="entry name" value="Polysacch_pyruvyl_Trfase"/>
</dbReference>
<dbReference type="PATRIC" id="fig|1434115.4.peg.158"/>